<evidence type="ECO:0000313" key="2">
    <source>
        <dbReference type="Proteomes" id="UP001060215"/>
    </source>
</evidence>
<sequence>MKLWMIRPYFKNLEEILTLNTWMEKLRLDCPFSSSFPLGLSLSHDSLFSLSFLDFSFPFVESNEVKASSLSIYII</sequence>
<name>A0ACC0F667_9ERIC</name>
<proteinExistence type="predicted"/>
<dbReference type="Proteomes" id="UP001060215">
    <property type="component" value="Chromosome 11"/>
</dbReference>
<comment type="caution">
    <text evidence="1">The sequence shown here is derived from an EMBL/GenBank/DDBJ whole genome shotgun (WGS) entry which is preliminary data.</text>
</comment>
<evidence type="ECO:0000313" key="1">
    <source>
        <dbReference type="EMBL" id="KAI7984221.1"/>
    </source>
</evidence>
<dbReference type="EMBL" id="CM045768">
    <property type="protein sequence ID" value="KAI7984221.1"/>
    <property type="molecule type" value="Genomic_DNA"/>
</dbReference>
<organism evidence="1 2">
    <name type="scientific">Camellia lanceoleosa</name>
    <dbReference type="NCBI Taxonomy" id="1840588"/>
    <lineage>
        <taxon>Eukaryota</taxon>
        <taxon>Viridiplantae</taxon>
        <taxon>Streptophyta</taxon>
        <taxon>Embryophyta</taxon>
        <taxon>Tracheophyta</taxon>
        <taxon>Spermatophyta</taxon>
        <taxon>Magnoliopsida</taxon>
        <taxon>eudicotyledons</taxon>
        <taxon>Gunneridae</taxon>
        <taxon>Pentapetalae</taxon>
        <taxon>asterids</taxon>
        <taxon>Ericales</taxon>
        <taxon>Theaceae</taxon>
        <taxon>Camellia</taxon>
    </lineage>
</organism>
<accession>A0ACC0F667</accession>
<protein>
    <submittedName>
        <fullName evidence="1">Uncharacterized protein</fullName>
    </submittedName>
</protein>
<keyword evidence="2" id="KW-1185">Reference proteome</keyword>
<gene>
    <name evidence="1" type="ORF">LOK49_LG15G00443</name>
</gene>
<reference evidence="1 2" key="1">
    <citation type="journal article" date="2022" name="Plant J.">
        <title>Chromosome-level genome of Camellia lanceoleosa provides a valuable resource for understanding genome evolution and self-incompatibility.</title>
        <authorList>
            <person name="Gong W."/>
            <person name="Xiao S."/>
            <person name="Wang L."/>
            <person name="Liao Z."/>
            <person name="Chang Y."/>
            <person name="Mo W."/>
            <person name="Hu G."/>
            <person name="Li W."/>
            <person name="Zhao G."/>
            <person name="Zhu H."/>
            <person name="Hu X."/>
            <person name="Ji K."/>
            <person name="Xiang X."/>
            <person name="Song Q."/>
            <person name="Yuan D."/>
            <person name="Jin S."/>
            <person name="Zhang L."/>
        </authorList>
    </citation>
    <scope>NUCLEOTIDE SEQUENCE [LARGE SCALE GENOMIC DNA]</scope>
    <source>
        <strain evidence="1">SQ_2022a</strain>
    </source>
</reference>